<proteinExistence type="predicted"/>
<sequence>MEPLCRELKGNADAVEFCNIPPYLNLLIAASYTLQKGPVPVCVGGLHVFSVIEVLLETPFSFWLFEWHQNIQKGLTLQLSKKWECCSLCQGLLDGFDLHPVLCGSSSLEQA</sequence>
<protein>
    <submittedName>
        <fullName evidence="1">Uncharacterized protein</fullName>
    </submittedName>
</protein>
<gene>
    <name evidence="1" type="ORF">CSSPTR1EN2_LOCUS10728</name>
</gene>
<keyword evidence="2" id="KW-1185">Reference proteome</keyword>
<reference evidence="1" key="1">
    <citation type="submission" date="2024-02" db="EMBL/GenBank/DDBJ databases">
        <authorList>
            <consortium name="ELIXIR-Norway"/>
            <consortium name="Elixir Norway"/>
        </authorList>
    </citation>
    <scope>NUCLEOTIDE SEQUENCE</scope>
</reference>
<evidence type="ECO:0000313" key="1">
    <source>
        <dbReference type="EMBL" id="CAK9211498.1"/>
    </source>
</evidence>
<name>A0ABP0U359_9BRYO</name>
<dbReference type="Proteomes" id="UP001497512">
    <property type="component" value="Chromosome 18"/>
</dbReference>
<evidence type="ECO:0000313" key="2">
    <source>
        <dbReference type="Proteomes" id="UP001497512"/>
    </source>
</evidence>
<dbReference type="EMBL" id="OZ019910">
    <property type="protein sequence ID" value="CAK9211498.1"/>
    <property type="molecule type" value="Genomic_DNA"/>
</dbReference>
<organism evidence="1 2">
    <name type="scientific">Sphagnum troendelagicum</name>
    <dbReference type="NCBI Taxonomy" id="128251"/>
    <lineage>
        <taxon>Eukaryota</taxon>
        <taxon>Viridiplantae</taxon>
        <taxon>Streptophyta</taxon>
        <taxon>Embryophyta</taxon>
        <taxon>Bryophyta</taxon>
        <taxon>Sphagnophytina</taxon>
        <taxon>Sphagnopsida</taxon>
        <taxon>Sphagnales</taxon>
        <taxon>Sphagnaceae</taxon>
        <taxon>Sphagnum</taxon>
    </lineage>
</organism>
<accession>A0ABP0U359</accession>